<feature type="transmembrane region" description="Helical" evidence="1">
    <location>
        <begin position="153"/>
        <end position="171"/>
    </location>
</feature>
<proteinExistence type="predicted"/>
<dbReference type="Pfam" id="PF02517">
    <property type="entry name" value="Rce1-like"/>
    <property type="match status" value="1"/>
</dbReference>
<feature type="transmembrane region" description="Helical" evidence="1">
    <location>
        <begin position="129"/>
        <end position="146"/>
    </location>
</feature>
<keyword evidence="1" id="KW-1133">Transmembrane helix</keyword>
<dbReference type="RefSeq" id="WP_211144624.1">
    <property type="nucleotide sequence ID" value="NZ_JAEEGB010000040.1"/>
</dbReference>
<dbReference type="AlphaFoldDB" id="A0A934I378"/>
<evidence type="ECO:0000313" key="3">
    <source>
        <dbReference type="EMBL" id="MBI6875267.1"/>
    </source>
</evidence>
<keyword evidence="3" id="KW-0482">Metalloprotease</keyword>
<keyword evidence="4" id="KW-1185">Reference proteome</keyword>
<accession>A0A934I378</accession>
<evidence type="ECO:0000259" key="2">
    <source>
        <dbReference type="Pfam" id="PF02517"/>
    </source>
</evidence>
<dbReference type="PANTHER" id="PTHR36435:SF1">
    <property type="entry name" value="CAAX AMINO TERMINAL PROTEASE FAMILY PROTEIN"/>
    <property type="match status" value="1"/>
</dbReference>
<dbReference type="Proteomes" id="UP000622687">
    <property type="component" value="Unassembled WGS sequence"/>
</dbReference>
<sequence>MVSIISIIGCCILSFLYIIVYKMLIKLRSSAIKKYYNYIWAALILVIALIYPNSFLRKASFEFFYNGKNLREIFKISILACILGCFSGYKTVDKKYDFDFCVIFPVFEEILFRGVILSILVNVGLLSDNYSIILSALLFGIMHFQYFGFKDYAIRYVVIAFIGGYFFANIVLMTQSILPSIFIHMVFNISAVEFSKYRNIKSNM</sequence>
<dbReference type="GO" id="GO:0080120">
    <property type="term" value="P:CAAX-box protein maturation"/>
    <property type="evidence" value="ECO:0007669"/>
    <property type="project" value="UniProtKB-ARBA"/>
</dbReference>
<dbReference type="InterPro" id="IPR003675">
    <property type="entry name" value="Rce1/LyrA-like_dom"/>
</dbReference>
<dbReference type="InterPro" id="IPR052710">
    <property type="entry name" value="CAAX_protease"/>
</dbReference>
<keyword evidence="1" id="KW-0472">Membrane</keyword>
<evidence type="ECO:0000313" key="4">
    <source>
        <dbReference type="Proteomes" id="UP000622687"/>
    </source>
</evidence>
<dbReference type="GO" id="GO:0004175">
    <property type="term" value="F:endopeptidase activity"/>
    <property type="evidence" value="ECO:0007669"/>
    <property type="project" value="UniProtKB-ARBA"/>
</dbReference>
<evidence type="ECO:0000256" key="1">
    <source>
        <dbReference type="SAM" id="Phobius"/>
    </source>
</evidence>
<gene>
    <name evidence="3" type="ORF">I6U51_21570</name>
</gene>
<dbReference type="PANTHER" id="PTHR36435">
    <property type="entry name" value="SLR1288 PROTEIN"/>
    <property type="match status" value="1"/>
</dbReference>
<dbReference type="GO" id="GO:0008237">
    <property type="term" value="F:metallopeptidase activity"/>
    <property type="evidence" value="ECO:0007669"/>
    <property type="project" value="UniProtKB-KW"/>
</dbReference>
<keyword evidence="1" id="KW-0812">Transmembrane</keyword>
<reference evidence="3" key="1">
    <citation type="submission" date="2020-12" db="EMBL/GenBank/DDBJ databases">
        <title>Clostridium thailandense sp. nov., a novel acetogenic bacterium isolated from peat land soil in Thailand.</title>
        <authorList>
            <person name="Chaikitkaew S."/>
            <person name="Birkeland N.K."/>
        </authorList>
    </citation>
    <scope>NUCLEOTIDE SEQUENCE</scope>
    <source>
        <strain evidence="3">DSM 17425</strain>
    </source>
</reference>
<organism evidence="3 4">
    <name type="scientific">Clostridium aciditolerans</name>
    <dbReference type="NCBI Taxonomy" id="339861"/>
    <lineage>
        <taxon>Bacteria</taxon>
        <taxon>Bacillati</taxon>
        <taxon>Bacillota</taxon>
        <taxon>Clostridia</taxon>
        <taxon>Eubacteriales</taxon>
        <taxon>Clostridiaceae</taxon>
        <taxon>Clostridium</taxon>
    </lineage>
</organism>
<protein>
    <submittedName>
        <fullName evidence="3">CPBP family intramembrane metalloprotease</fullName>
    </submittedName>
</protein>
<feature type="domain" description="CAAX prenyl protease 2/Lysostaphin resistance protein A-like" evidence="2">
    <location>
        <begin position="100"/>
        <end position="189"/>
    </location>
</feature>
<feature type="transmembrane region" description="Helical" evidence="1">
    <location>
        <begin position="6"/>
        <end position="24"/>
    </location>
</feature>
<comment type="caution">
    <text evidence="3">The sequence shown here is derived from an EMBL/GenBank/DDBJ whole genome shotgun (WGS) entry which is preliminary data.</text>
</comment>
<feature type="transmembrane region" description="Helical" evidence="1">
    <location>
        <begin position="36"/>
        <end position="53"/>
    </location>
</feature>
<keyword evidence="3" id="KW-0378">Hydrolase</keyword>
<dbReference type="EMBL" id="JAEEGB010000040">
    <property type="protein sequence ID" value="MBI6875267.1"/>
    <property type="molecule type" value="Genomic_DNA"/>
</dbReference>
<keyword evidence="3" id="KW-0645">Protease</keyword>
<feature type="transmembrane region" description="Helical" evidence="1">
    <location>
        <begin position="101"/>
        <end position="123"/>
    </location>
</feature>
<feature type="transmembrane region" description="Helical" evidence="1">
    <location>
        <begin position="73"/>
        <end position="89"/>
    </location>
</feature>
<name>A0A934I378_9CLOT</name>